<dbReference type="PANTHER" id="PTHR30511">
    <property type="entry name" value="ALANINE RACEMASE"/>
    <property type="match status" value="1"/>
</dbReference>
<dbReference type="KEGG" id="plue:EWM63_02615"/>
<evidence type="ECO:0000259" key="8">
    <source>
        <dbReference type="SMART" id="SM01005"/>
    </source>
</evidence>
<evidence type="ECO:0000256" key="2">
    <source>
        <dbReference type="ARBA" id="ARBA00001933"/>
    </source>
</evidence>
<accession>A0A4P6KTL5</accession>
<dbReference type="SMART" id="SM01005">
    <property type="entry name" value="Ala_racemase_C"/>
    <property type="match status" value="1"/>
</dbReference>
<evidence type="ECO:0000256" key="6">
    <source>
        <dbReference type="PIRSR" id="PIRSR600821-50"/>
    </source>
</evidence>
<dbReference type="GO" id="GO:0030170">
    <property type="term" value="F:pyridoxal phosphate binding"/>
    <property type="evidence" value="ECO:0007669"/>
    <property type="project" value="UniProtKB-UniRule"/>
</dbReference>
<dbReference type="NCBIfam" id="TIGR00492">
    <property type="entry name" value="alr"/>
    <property type="match status" value="1"/>
</dbReference>
<dbReference type="Pfam" id="PF01168">
    <property type="entry name" value="Ala_racemase_N"/>
    <property type="match status" value="1"/>
</dbReference>
<dbReference type="GO" id="GO:0005829">
    <property type="term" value="C:cytosol"/>
    <property type="evidence" value="ECO:0007669"/>
    <property type="project" value="TreeGrafter"/>
</dbReference>
<dbReference type="SUPFAM" id="SSF50621">
    <property type="entry name" value="Alanine racemase C-terminal domain-like"/>
    <property type="match status" value="1"/>
</dbReference>
<dbReference type="InterPro" id="IPR029066">
    <property type="entry name" value="PLP-binding_barrel"/>
</dbReference>
<dbReference type="HAMAP" id="MF_01201">
    <property type="entry name" value="Ala_racemase"/>
    <property type="match status" value="1"/>
</dbReference>
<feature type="binding site" evidence="5 7">
    <location>
        <position position="130"/>
    </location>
    <ligand>
        <name>substrate</name>
    </ligand>
</feature>
<protein>
    <recommendedName>
        <fullName evidence="5">Alanine racemase</fullName>
        <ecNumber evidence="5">5.1.1.1</ecNumber>
    </recommendedName>
</protein>
<comment type="similarity">
    <text evidence="5">Belongs to the alanine racemase family.</text>
</comment>
<comment type="pathway">
    <text evidence="5">Amino-acid biosynthesis; D-alanine biosynthesis; D-alanine from L-alanine: step 1/1.</text>
</comment>
<proteinExistence type="inferred from homology"/>
<dbReference type="InterPro" id="IPR001608">
    <property type="entry name" value="Ala_racemase_N"/>
</dbReference>
<feature type="binding site" evidence="5 7">
    <location>
        <position position="307"/>
    </location>
    <ligand>
        <name>substrate</name>
    </ligand>
</feature>
<dbReference type="InterPro" id="IPR011079">
    <property type="entry name" value="Ala_racemase_C"/>
</dbReference>
<evidence type="ECO:0000256" key="4">
    <source>
        <dbReference type="ARBA" id="ARBA00023235"/>
    </source>
</evidence>
<gene>
    <name evidence="9" type="primary">alr</name>
    <name evidence="9" type="ORF">EWM63_02615</name>
</gene>
<comment type="function">
    <text evidence="5">Catalyzes the interconversion of L-alanine and D-alanine. May also act on other amino acids.</text>
</comment>
<comment type="cofactor">
    <cofactor evidence="2 5 6">
        <name>pyridoxal 5'-phosphate</name>
        <dbReference type="ChEBI" id="CHEBI:597326"/>
    </cofactor>
</comment>
<dbReference type="Pfam" id="PF00842">
    <property type="entry name" value="Ala_racemase_C"/>
    <property type="match status" value="1"/>
</dbReference>
<feature type="active site" description="Proton acceptor; specific for D-alanine" evidence="5">
    <location>
        <position position="35"/>
    </location>
</feature>
<reference evidence="9 10" key="1">
    <citation type="submission" date="2019-02" db="EMBL/GenBank/DDBJ databases">
        <title>Draft Genome Sequences of Six Type Strains of the Genus Massilia.</title>
        <authorList>
            <person name="Miess H."/>
            <person name="Frediansyhah A."/>
            <person name="Gross H."/>
        </authorList>
    </citation>
    <scope>NUCLEOTIDE SEQUENCE [LARGE SCALE GENOMIC DNA]</scope>
    <source>
        <strain evidence="9 10">DSM 17473</strain>
    </source>
</reference>
<dbReference type="RefSeq" id="WP_130185151.1">
    <property type="nucleotide sequence ID" value="NZ_CP035913.1"/>
</dbReference>
<dbReference type="InterPro" id="IPR009006">
    <property type="entry name" value="Ala_racemase/Decarboxylase_C"/>
</dbReference>
<dbReference type="InterPro" id="IPR020622">
    <property type="entry name" value="Ala_racemase_pyridoxalP-BS"/>
</dbReference>
<dbReference type="CDD" id="cd06827">
    <property type="entry name" value="PLPDE_III_AR_proteobact"/>
    <property type="match status" value="1"/>
</dbReference>
<dbReference type="AlphaFoldDB" id="A0A4P6KTL5"/>
<dbReference type="GO" id="GO:0008784">
    <property type="term" value="F:alanine racemase activity"/>
    <property type="evidence" value="ECO:0007669"/>
    <property type="project" value="UniProtKB-UniRule"/>
</dbReference>
<name>A0A4P6KTL5_9BURK</name>
<keyword evidence="4 5" id="KW-0413">Isomerase</keyword>
<dbReference type="Gene3D" id="2.40.37.10">
    <property type="entry name" value="Lyase, Ornithine Decarboxylase, Chain A, domain 1"/>
    <property type="match status" value="1"/>
</dbReference>
<dbReference type="UniPathway" id="UPA00042">
    <property type="reaction ID" value="UER00497"/>
</dbReference>
<feature type="active site" description="Proton acceptor; specific for L-alanine" evidence="5">
    <location>
        <position position="259"/>
    </location>
</feature>
<evidence type="ECO:0000256" key="3">
    <source>
        <dbReference type="ARBA" id="ARBA00022898"/>
    </source>
</evidence>
<comment type="catalytic activity">
    <reaction evidence="1 5">
        <text>L-alanine = D-alanine</text>
        <dbReference type="Rhea" id="RHEA:20249"/>
        <dbReference type="ChEBI" id="CHEBI:57416"/>
        <dbReference type="ChEBI" id="CHEBI:57972"/>
        <dbReference type="EC" id="5.1.1.1"/>
    </reaction>
</comment>
<evidence type="ECO:0000256" key="1">
    <source>
        <dbReference type="ARBA" id="ARBA00000316"/>
    </source>
</evidence>
<dbReference type="PROSITE" id="PS00395">
    <property type="entry name" value="ALANINE_RACEMASE"/>
    <property type="match status" value="1"/>
</dbReference>
<feature type="domain" description="Alanine racemase C-terminal" evidence="8">
    <location>
        <begin position="238"/>
        <end position="362"/>
    </location>
</feature>
<dbReference type="Gene3D" id="3.20.20.10">
    <property type="entry name" value="Alanine racemase"/>
    <property type="match status" value="1"/>
</dbReference>
<dbReference type="PANTHER" id="PTHR30511:SF0">
    <property type="entry name" value="ALANINE RACEMASE, CATABOLIC-RELATED"/>
    <property type="match status" value="1"/>
</dbReference>
<organism evidence="9 10">
    <name type="scientific">Pseudoduganella lutea</name>
    <dbReference type="NCBI Taxonomy" id="321985"/>
    <lineage>
        <taxon>Bacteria</taxon>
        <taxon>Pseudomonadati</taxon>
        <taxon>Pseudomonadota</taxon>
        <taxon>Betaproteobacteria</taxon>
        <taxon>Burkholderiales</taxon>
        <taxon>Oxalobacteraceae</taxon>
        <taxon>Telluria group</taxon>
        <taxon>Pseudoduganella</taxon>
    </lineage>
</organism>
<keyword evidence="10" id="KW-1185">Reference proteome</keyword>
<dbReference type="FunFam" id="3.20.20.10:FF:000002">
    <property type="entry name" value="Alanine racemase"/>
    <property type="match status" value="1"/>
</dbReference>
<dbReference type="OrthoDB" id="9813814at2"/>
<sequence length="362" mass="38811">MPRPIVATIHVAAMQHNLARARACAPGAKAWAVVKANAYGHGLQRALRGFAEADGLALIEFDNAVRLRAMGWTKPILLLEGWFDAADLHAMAEHGLEGAAHCIEQIALLERTPLARPVDVHLKMNTGMNRLGFKPAQFGAAYARLRAIPHVGRITLMTHFANADEAAHECLPIREQIRRFNEGAAGIEAPRSLANSAGVLRMPALRDELVSDWIRPGIMLYGGTPGGASADGYGLRPAMTLESELIGIQDIEAGDFVGYGSRFEADRAMRIGTVACGYADGYPRHAPTGTPVMVDGVRTRTVGRVSMDMMAVDLTGIDTARVGSRVVLWGEGLPIDDVATSAGTIGYELMCAVAQRVQVVEN</sequence>
<dbReference type="PRINTS" id="PR00992">
    <property type="entry name" value="ALARACEMASE"/>
</dbReference>
<dbReference type="SUPFAM" id="SSF51419">
    <property type="entry name" value="PLP-binding barrel"/>
    <property type="match status" value="1"/>
</dbReference>
<dbReference type="EMBL" id="CP035913">
    <property type="protein sequence ID" value="QBE62014.1"/>
    <property type="molecule type" value="Genomic_DNA"/>
</dbReference>
<evidence type="ECO:0000313" key="9">
    <source>
        <dbReference type="EMBL" id="QBE62014.1"/>
    </source>
</evidence>
<dbReference type="GO" id="GO:0030632">
    <property type="term" value="P:D-alanine biosynthetic process"/>
    <property type="evidence" value="ECO:0007669"/>
    <property type="project" value="UniProtKB-UniRule"/>
</dbReference>
<evidence type="ECO:0000256" key="5">
    <source>
        <dbReference type="HAMAP-Rule" id="MF_01201"/>
    </source>
</evidence>
<evidence type="ECO:0000313" key="10">
    <source>
        <dbReference type="Proteomes" id="UP000290637"/>
    </source>
</evidence>
<keyword evidence="3 5" id="KW-0663">Pyridoxal phosphate</keyword>
<dbReference type="InterPro" id="IPR000821">
    <property type="entry name" value="Ala_racemase"/>
</dbReference>
<dbReference type="Proteomes" id="UP000290637">
    <property type="component" value="Chromosome"/>
</dbReference>
<evidence type="ECO:0000256" key="7">
    <source>
        <dbReference type="PIRSR" id="PIRSR600821-52"/>
    </source>
</evidence>
<dbReference type="EC" id="5.1.1.1" evidence="5"/>
<feature type="modified residue" description="N6-(pyridoxal phosphate)lysine" evidence="5 6">
    <location>
        <position position="35"/>
    </location>
</feature>